<dbReference type="InterPro" id="IPR010177">
    <property type="entry name" value="Paired_CXXCH_1"/>
</dbReference>
<feature type="region of interest" description="Disordered" evidence="2">
    <location>
        <begin position="646"/>
        <end position="667"/>
    </location>
</feature>
<name>A0A3Q9R155_9BACI</name>
<dbReference type="AlphaFoldDB" id="A0A3Q9R155"/>
<organism evidence="4 5">
    <name type="scientific">Neobacillus mesonae</name>
    <dbReference type="NCBI Taxonomy" id="1193713"/>
    <lineage>
        <taxon>Bacteria</taxon>
        <taxon>Bacillati</taxon>
        <taxon>Bacillota</taxon>
        <taxon>Bacilli</taxon>
        <taxon>Bacillales</taxon>
        <taxon>Bacillaceae</taxon>
        <taxon>Neobacillus</taxon>
    </lineage>
</organism>
<proteinExistence type="predicted"/>
<dbReference type="GO" id="GO:0016491">
    <property type="term" value="F:oxidoreductase activity"/>
    <property type="evidence" value="ECO:0007669"/>
    <property type="project" value="TreeGrafter"/>
</dbReference>
<dbReference type="Proteomes" id="UP000282892">
    <property type="component" value="Chromosome"/>
</dbReference>
<evidence type="ECO:0000256" key="1">
    <source>
        <dbReference type="ARBA" id="ARBA00022729"/>
    </source>
</evidence>
<evidence type="ECO:0000256" key="2">
    <source>
        <dbReference type="SAM" id="MobiDB-lite"/>
    </source>
</evidence>
<dbReference type="STRING" id="1193713.GCA_001636315_01580"/>
<gene>
    <name evidence="4" type="ORF">CHR53_23415</name>
</gene>
<dbReference type="Gene3D" id="1.10.1130.10">
    <property type="entry name" value="Flavocytochrome C3, Chain A"/>
    <property type="match status" value="1"/>
</dbReference>
<dbReference type="KEGG" id="nmk:CHR53_23415"/>
<feature type="compositionally biased region" description="Polar residues" evidence="2">
    <location>
        <begin position="180"/>
        <end position="209"/>
    </location>
</feature>
<dbReference type="SUPFAM" id="SSF48695">
    <property type="entry name" value="Multiheme cytochromes"/>
    <property type="match status" value="1"/>
</dbReference>
<dbReference type="PANTHER" id="PTHR35038">
    <property type="entry name" value="DISSIMILATORY SULFITE REDUCTASE SIRA"/>
    <property type="match status" value="1"/>
</dbReference>
<dbReference type="Pfam" id="PF09699">
    <property type="entry name" value="Paired_CXXCH_1"/>
    <property type="match status" value="1"/>
</dbReference>
<keyword evidence="1" id="KW-0732">Signal</keyword>
<dbReference type="EMBL" id="CP022572">
    <property type="protein sequence ID" value="AZU63963.1"/>
    <property type="molecule type" value="Genomic_DNA"/>
</dbReference>
<dbReference type="PANTHER" id="PTHR35038:SF6">
    <property type="entry name" value="SURFACE LOCALIZED DECAHEME CYTOCHROME C LIPOPROTEIN"/>
    <property type="match status" value="1"/>
</dbReference>
<reference evidence="4 5" key="1">
    <citation type="submission" date="2017-07" db="EMBL/GenBank/DDBJ databases">
        <title>The complete genome sequence of Bacillus mesonae strain H20-5, an efficient strain improving plant abiotic stress resistance.</title>
        <authorList>
            <person name="Kim S.Y."/>
            <person name="Song H."/>
            <person name="Sang M.K."/>
            <person name="Weon H.-Y."/>
            <person name="Song J."/>
        </authorList>
    </citation>
    <scope>NUCLEOTIDE SEQUENCE [LARGE SCALE GENOMIC DNA]</scope>
    <source>
        <strain evidence="4 5">H20-5</strain>
    </source>
</reference>
<sequence length="667" mass="73224">MNIMKRMNYKRKFVLYVVILSLFISSFLLYSPETHVFSASGEPEITVTAPAAGSLFEVTTVEFTGIISDEQTPPNELIVKVFEQPKNAEQPIDITEDGKLTITPQANFADFTYVKDFSQGVHKITFFVSDQQGFSNKSEQTITVGQSQTTAAALDGTADSAQPTAAGDNPAEMDGKQPGTVDSGTSEPDQENPSMDQPASNETTGNQLTVKKIGNRPYMANMFLIPRGRADQYTPGKKAPRGFLPAEDMTRVPLNYQILIEVRSTGSIPENQPLITVFGEAVEGKEKRIKETIIDEDVTAYVYTFTPEKTFTAGTSYDVYLNPNFKNDLEFNIIPRFLKFTTVSAHHQDVKDFNQGTGEHIADIPDDQRSLDFNIHGNYSNVTNACAYCHSTHNGGNPNLEGGTIRAKEDNLCLACHDGTLSSAGIPEADKYNTSKFKHAQNHLEKAAACTSCHNPHIPGTPANPNSLQSYKVKDQNGIHFEPYTYKKASTAAGGADDFSLCLSCHNKSKNKNIAQYYTNENFTNQSGHNIIKTKDSGSRLKGQLPCAECHETHGSNNIKMLREDLGNIQPDENLSKFSKTSGRWNAAAERQFCLACHKTKNNTVLYGRTAKFNKTIIEHQGKDLVCSQCHGGESKTFIEAAHAPSITNQTPNAEPSASELDNPVSP</sequence>
<feature type="region of interest" description="Disordered" evidence="2">
    <location>
        <begin position="157"/>
        <end position="212"/>
    </location>
</feature>
<feature type="domain" description="Doubled CXXCH motif" evidence="3">
    <location>
        <begin position="383"/>
        <end position="419"/>
    </location>
</feature>
<accession>A0A3Q9R155</accession>
<evidence type="ECO:0000259" key="3">
    <source>
        <dbReference type="Pfam" id="PF09699"/>
    </source>
</evidence>
<dbReference type="InterPro" id="IPR036280">
    <property type="entry name" value="Multihaem_cyt_sf"/>
</dbReference>
<dbReference type="InterPro" id="IPR051829">
    <property type="entry name" value="Multiheme_Cytochr_ET"/>
</dbReference>
<evidence type="ECO:0000313" key="4">
    <source>
        <dbReference type="EMBL" id="AZU63963.1"/>
    </source>
</evidence>
<dbReference type="OrthoDB" id="10939at2"/>
<evidence type="ECO:0000313" key="5">
    <source>
        <dbReference type="Proteomes" id="UP000282892"/>
    </source>
</evidence>
<protein>
    <recommendedName>
        <fullName evidence="3">Doubled CXXCH motif domain-containing protein</fullName>
    </recommendedName>
</protein>
<keyword evidence="5" id="KW-1185">Reference proteome</keyword>
<feature type="compositionally biased region" description="Polar residues" evidence="2">
    <location>
        <begin position="646"/>
        <end position="656"/>
    </location>
</feature>